<dbReference type="CDD" id="cd02042">
    <property type="entry name" value="ParAB_family"/>
    <property type="match status" value="1"/>
</dbReference>
<dbReference type="PANTHER" id="PTHR13696:SF99">
    <property type="entry name" value="COBYRINIC ACID AC-DIAMIDE SYNTHASE"/>
    <property type="match status" value="1"/>
</dbReference>
<reference evidence="2 3" key="1">
    <citation type="submission" date="2023-07" db="EMBL/GenBank/DDBJ databases">
        <title>Sorghum-associated microbial communities from plants grown in Nebraska, USA.</title>
        <authorList>
            <person name="Schachtman D."/>
        </authorList>
    </citation>
    <scope>NUCLEOTIDE SEQUENCE [LARGE SCALE GENOMIC DNA]</scope>
    <source>
        <strain evidence="2 3">DS1607</strain>
    </source>
</reference>
<dbReference type="Pfam" id="PF13614">
    <property type="entry name" value="AAA_31"/>
    <property type="match status" value="1"/>
</dbReference>
<keyword evidence="3" id="KW-1185">Reference proteome</keyword>
<evidence type="ECO:0000259" key="1">
    <source>
        <dbReference type="Pfam" id="PF13614"/>
    </source>
</evidence>
<name>A0ABT9SDI8_9BURK</name>
<sequence>MKTIAIANQKGGVGKTTLSSHLAFAAAGANMRVLLVDFDPQASLSLGCNVAVPDPAYLTTLDLFSERPVNKPLQPVDDHMSIIPAGDEELYEYLGATTDVLLRARAMLRALAPKFDLCIIDTPPERNSLLIGALASADFVIVPMTLGLYEMGGVSKLFNTIQGVQAALNSDLRNLGILLMKTNGRSAKERAMVKAMREEHGDYVLSAELPERAAVRQAVNARTPVWSNPRGSSHEKAAKEWSDACAMILKETTK</sequence>
<dbReference type="EMBL" id="JAUSRO010000018">
    <property type="protein sequence ID" value="MDP9902427.1"/>
    <property type="molecule type" value="Genomic_DNA"/>
</dbReference>
<dbReference type="Proteomes" id="UP001226867">
    <property type="component" value="Unassembled WGS sequence"/>
</dbReference>
<evidence type="ECO:0000313" key="3">
    <source>
        <dbReference type="Proteomes" id="UP001226867"/>
    </source>
</evidence>
<dbReference type="InterPro" id="IPR050678">
    <property type="entry name" value="DNA_Partitioning_ATPase"/>
</dbReference>
<dbReference type="PIRSF" id="PIRSF009320">
    <property type="entry name" value="Nuc_binding_HP_1000"/>
    <property type="match status" value="1"/>
</dbReference>
<dbReference type="PANTHER" id="PTHR13696">
    <property type="entry name" value="P-LOOP CONTAINING NUCLEOSIDE TRIPHOSPHATE HYDROLASE"/>
    <property type="match status" value="1"/>
</dbReference>
<gene>
    <name evidence="2" type="ORF">J2W36_004704</name>
</gene>
<comment type="caution">
    <text evidence="2">The sequence shown here is derived from an EMBL/GenBank/DDBJ whole genome shotgun (WGS) entry which is preliminary data.</text>
</comment>
<organism evidence="2 3">
    <name type="scientific">Variovorax ginsengisoli</name>
    <dbReference type="NCBI Taxonomy" id="363844"/>
    <lineage>
        <taxon>Bacteria</taxon>
        <taxon>Pseudomonadati</taxon>
        <taxon>Pseudomonadota</taxon>
        <taxon>Betaproteobacteria</taxon>
        <taxon>Burkholderiales</taxon>
        <taxon>Comamonadaceae</taxon>
        <taxon>Variovorax</taxon>
    </lineage>
</organism>
<evidence type="ECO:0000313" key="2">
    <source>
        <dbReference type="EMBL" id="MDP9902427.1"/>
    </source>
</evidence>
<feature type="domain" description="AAA" evidence="1">
    <location>
        <begin position="1"/>
        <end position="173"/>
    </location>
</feature>
<accession>A0ABT9SDI8</accession>
<dbReference type="InterPro" id="IPR025669">
    <property type="entry name" value="AAA_dom"/>
</dbReference>
<proteinExistence type="predicted"/>
<dbReference type="InterPro" id="IPR027417">
    <property type="entry name" value="P-loop_NTPase"/>
</dbReference>
<dbReference type="SUPFAM" id="SSF52540">
    <property type="entry name" value="P-loop containing nucleoside triphosphate hydrolases"/>
    <property type="match status" value="1"/>
</dbReference>
<dbReference type="RefSeq" id="WP_307692173.1">
    <property type="nucleotide sequence ID" value="NZ_JAUSRO010000018.1"/>
</dbReference>
<dbReference type="Gene3D" id="3.40.50.300">
    <property type="entry name" value="P-loop containing nucleotide triphosphate hydrolases"/>
    <property type="match status" value="1"/>
</dbReference>
<protein>
    <submittedName>
        <fullName evidence="2">Chromosome partitioning protein</fullName>
    </submittedName>
</protein>